<comment type="caution">
    <text evidence="3">The sequence shown here is derived from an EMBL/GenBank/DDBJ whole genome shotgun (WGS) entry which is preliminary data.</text>
</comment>
<dbReference type="InterPro" id="IPR035363">
    <property type="entry name" value="LBP_M"/>
</dbReference>
<name>A0A2I1KUG1_9ACTO</name>
<dbReference type="Gene3D" id="2.60.40.10">
    <property type="entry name" value="Immunoglobulins"/>
    <property type="match status" value="1"/>
</dbReference>
<dbReference type="EMBL" id="PKHA01000002">
    <property type="protein sequence ID" value="PKY99260.1"/>
    <property type="molecule type" value="Genomic_DNA"/>
</dbReference>
<dbReference type="AlphaFoldDB" id="A0A2I1KUG1"/>
<evidence type="ECO:0000313" key="3">
    <source>
        <dbReference type="EMBL" id="PKY99260.1"/>
    </source>
</evidence>
<accession>A0A2I1KUG1</accession>
<dbReference type="InterPro" id="IPR012711">
    <property type="entry name" value="Lacto-N-biose_phosphorylase"/>
</dbReference>
<dbReference type="GO" id="GO:0005975">
    <property type="term" value="P:carbohydrate metabolic process"/>
    <property type="evidence" value="ECO:0007669"/>
    <property type="project" value="UniProtKB-ARBA"/>
</dbReference>
<reference evidence="3 4" key="1">
    <citation type="submission" date="2017-12" db="EMBL/GenBank/DDBJ databases">
        <title>Phylogenetic diversity of female urinary microbiome.</title>
        <authorList>
            <person name="Thomas-White K."/>
            <person name="Wolfe A.J."/>
        </authorList>
    </citation>
    <scope>NUCLEOTIDE SEQUENCE [LARGE SCALE GENOMIC DNA]</scope>
    <source>
        <strain evidence="3 4">UMB0319</strain>
    </source>
</reference>
<dbReference type="Pfam" id="PF09508">
    <property type="entry name" value="Lact_bio_phlase"/>
    <property type="match status" value="1"/>
</dbReference>
<dbReference type="Gene3D" id="3.40.50.880">
    <property type="match status" value="1"/>
</dbReference>
<dbReference type="SUPFAM" id="SSF52317">
    <property type="entry name" value="Class I glutamine amidotransferase-like"/>
    <property type="match status" value="1"/>
</dbReference>
<feature type="domain" description="Lacto-N-biose phosphorylase-like N-terminal TIM barrel" evidence="1">
    <location>
        <begin position="15"/>
        <end position="450"/>
    </location>
</feature>
<organism evidence="3 4">
    <name type="scientific">Actinomyces urogenitalis</name>
    <dbReference type="NCBI Taxonomy" id="103621"/>
    <lineage>
        <taxon>Bacteria</taxon>
        <taxon>Bacillati</taxon>
        <taxon>Actinomycetota</taxon>
        <taxon>Actinomycetes</taxon>
        <taxon>Actinomycetales</taxon>
        <taxon>Actinomycetaceae</taxon>
        <taxon>Actinomyces</taxon>
    </lineage>
</organism>
<dbReference type="InterPro" id="IPR013783">
    <property type="entry name" value="Ig-like_fold"/>
</dbReference>
<evidence type="ECO:0000259" key="1">
    <source>
        <dbReference type="Pfam" id="PF09508"/>
    </source>
</evidence>
<evidence type="ECO:0000313" key="4">
    <source>
        <dbReference type="Proteomes" id="UP000234778"/>
    </source>
</evidence>
<dbReference type="InterPro" id="IPR035080">
    <property type="entry name" value="Lact_bio_phlase-like_N"/>
</dbReference>
<dbReference type="GeneID" id="81708074"/>
<proteinExistence type="predicted"/>
<dbReference type="Gene3D" id="3.20.20.80">
    <property type="entry name" value="Glycosidases"/>
    <property type="match status" value="1"/>
</dbReference>
<feature type="domain" description="Lacto-N-biose phosphorylase central" evidence="2">
    <location>
        <begin position="455"/>
        <end position="672"/>
    </location>
</feature>
<dbReference type="GO" id="GO:0004645">
    <property type="term" value="F:1,4-alpha-oligoglucan phosphorylase activity"/>
    <property type="evidence" value="ECO:0007669"/>
    <property type="project" value="InterPro"/>
</dbReference>
<evidence type="ECO:0000259" key="2">
    <source>
        <dbReference type="Pfam" id="PF17385"/>
    </source>
</evidence>
<dbReference type="InterPro" id="IPR029062">
    <property type="entry name" value="Class_I_gatase-like"/>
</dbReference>
<dbReference type="Proteomes" id="UP000234778">
    <property type="component" value="Unassembled WGS sequence"/>
</dbReference>
<dbReference type="NCBIfam" id="TIGR02336">
    <property type="entry name" value="1,3-beta-galactosyl-N-acetylhexosamine phosphorylase"/>
    <property type="match status" value="1"/>
</dbReference>
<protein>
    <submittedName>
        <fullName evidence="3">1,3-beta-galactosyl-N-acetylhexosamine phosphorylase</fullName>
    </submittedName>
</protein>
<dbReference type="Pfam" id="PF17385">
    <property type="entry name" value="LBP_M"/>
    <property type="match status" value="1"/>
</dbReference>
<dbReference type="RefSeq" id="WP_006548964.1">
    <property type="nucleotide sequence ID" value="NZ_JASPEK010000006.1"/>
</dbReference>
<gene>
    <name evidence="3" type="primary">gnpA</name>
    <name evidence="3" type="ORF">CYJ26_03875</name>
</gene>
<sequence length="733" mass="80985">MAPQALGRDDAAGAGRLTLPIQTGMDAQVRELMERLGADAVRNSDGTELPELVHELAAKVYSTYFVGRGDNAWADAHPDEATRIFLSSDRVVATDESPLAIDLTASWFAEQVRPDVTCDTARWWQAYDRTVGEPLSPAAWRLEEDGHTVTVLEPQAGHAYTVSYLATQTWDPTQMYNYLTNGWDQDPTRVKEKPFDVRHEATWAHVRAHLDGWLRDHPEVDVVRFTTFFYHFTLVYGPDAKERFVDWFGYSASVSVPALEAFEAEYGYRLTPEDFVDAGYYNSPFRVPTRAFRDWISFQHRFVTSRVRELTDAVHAAGKEAMMFLGDNWIGTEPYGEHFADAGLDAVVGSVGSGATCRMIADIPHVRYTEGRFLPYFFPDVFHPDGDPVAEANESWLQARRAIVRSPLDRIGYGGYLSLAVEHPDFIDRVEEIVAQFRSLHTCSGGQRPLAAPFKVAVISSWGRLRSWMTHMVAHALWYRQTYSYIGVLEALSGLPLEVSFLSFDDLREGVPSDVAVLINAGGTGTAFSGGREWDDPALVEAVNAFIARGGGFIGVGAPSDHPRDGVTFQLADALGVDRETGWGLSTNRPLEVQPDHFITADLTASFDDGEGTPDVVVTGHRTQVLDAADGQVRLAASHFGAGRTVYATGLPYNADNSRLLHRAIFWAAGAESDFERWAAVDPRVEVATYPGGQLLAFNNTLEPVTTQVHTPRGPRTIHLEAGGQQWLLGDDA</sequence>